<dbReference type="Gene3D" id="2.30.38.10">
    <property type="entry name" value="Luciferase, Domain 3"/>
    <property type="match status" value="1"/>
</dbReference>
<comment type="caution">
    <text evidence="5">The sequence shown here is derived from an EMBL/GenBank/DDBJ whole genome shotgun (WGS) entry which is preliminary data.</text>
</comment>
<feature type="domain" description="Carrier" evidence="4">
    <location>
        <begin position="1031"/>
        <end position="1108"/>
    </location>
</feature>
<comment type="cofactor">
    <cofactor evidence="1">
        <name>pantetheine 4'-phosphate</name>
        <dbReference type="ChEBI" id="CHEBI:47942"/>
    </cofactor>
</comment>
<dbReference type="Proteomes" id="UP000189940">
    <property type="component" value="Unassembled WGS sequence"/>
</dbReference>
<dbReference type="InterPro" id="IPR010071">
    <property type="entry name" value="AA_adenyl_dom"/>
</dbReference>
<protein>
    <recommendedName>
        <fullName evidence="4">Carrier domain-containing protein</fullName>
    </recommendedName>
</protein>
<dbReference type="GO" id="GO:0072330">
    <property type="term" value="P:monocarboxylic acid biosynthetic process"/>
    <property type="evidence" value="ECO:0007669"/>
    <property type="project" value="UniProtKB-ARBA"/>
</dbReference>
<dbReference type="InterPro" id="IPR036736">
    <property type="entry name" value="ACP-like_sf"/>
</dbReference>
<dbReference type="SMART" id="SM00824">
    <property type="entry name" value="PKS_TE"/>
    <property type="match status" value="1"/>
</dbReference>
<dbReference type="InterPro" id="IPR001031">
    <property type="entry name" value="Thioesterase"/>
</dbReference>
<keyword evidence="3" id="KW-0597">Phosphoprotein</keyword>
<dbReference type="Gene3D" id="3.40.50.980">
    <property type="match status" value="2"/>
</dbReference>
<sequence length="1405" mass="154552">MISLQLVGRARQAGLLIEPRDVFRHQTIEALVALSRDADAADDRFEPKHDVLVELSDEQLERLGLDLSRIEDVYPLSPMQQGMLFHSLRDAGSGVYVNQISVEVSGLDAGRLGHAWHEVTARHQILRTGFLWRELSGSPLQVVYHDAIAPFEQEDWRGQAISEEQIAAALADERTAEFDLSAPPLQRVRLLRLDDHRYRLIWTYHHILMDGWSSARFISDVLQCYYGAASAAKPARYRDYIAWLLAQDASAAERFWREQLKAFDEPTQLADAFGTRRHPASGHARCYTRLEEAATAKLKAFARRERITLNTIVQAVWALLLQRYTGQRTVTFGVTVSGRPASLDGSQQMLGLFINTLPVIETPSFASKIGEWLRAIQDRNSDIRNYEHTPLYDIQGWAGRSGQTMFDSIIVFENYPIERSMRQGDGSLKFSGLNNVDVTNYPMDLSVLVEDTLQIEYTYMPSHFTAMQADQIRVQFEHLLGALTLDASKMLASINPVTAIDAALAESCNFHATAGSMLPPVHEAIHRYAKQHPERTALIIGGAVLLFGVLDAKANRLAHHLIARGLRPEQRVGVVVERTETTMIALLAVLKAGGAYVPLDPELPPERRSFVMCDAGVSFLLTGQLDVEGGPDEMERISLPLFDFDSGPDHEPQPELHAENLAYLIYTSGSTGVPKGVAVAHGPLAMHCHVTGNLYEIDENSCELHFLSLAFDGAHERWLTVLSHGARLVMRDAELWTPEQTVENLHAHHVSHLGLPPAYLQQVAEAVEQTGNPPPVKLYSFGGEAMPKEGFDKVRRILKPKILINGYGPTETVVTPLVWKVDGAGECETPYAPIGVPVGDRHAYILDSSLNIIPAGVAGELYLGGFGLARGYHGKTGMTAERFVPDPFSALPGARLYRTGDLARWREDGTIEYLGRSDDQVKINGFRIELGEIQTTLLRHKEVKQAAVVALPRVKGNQLVAYVAPRTVRDASGDAADALAGRLTEFLKQVLPTYMVPARIIVLERLPVLSSGKVDRRALPAPDTTARSFVAPHGPVETAMARLWADVLKVPHVGVTDNFFELGGNSILCLKIVARLRQDKTFGIEVKLRDLLQKPTIRALLADSSSAVSASVSAPSALLPLNAAVRGVQPVFCVHGGFGTVFDYGALARRLEGRRQVIGLQSRMLVDRAWRERSLDAMAADYATEIRQVQPHGPYSLIGWSLGGLVAALVAAELERSGEQVDYLALVDSFVVRQQAELSGEAAVHWADELAGLLSAVLPRTAVSHINKRIEIAKNASRPETSENIRDLVAQIMAESSGLSGGELLLGEDDLASAFSVGRCLKTLTHNALPPRRLTATPLCWWTSSRLTQRDRLKTQLPNAADRGVAGDDHFAILKNERLLDELCMLLAPQAASTALPDPIPEPAE</sequence>
<dbReference type="GO" id="GO:0043041">
    <property type="term" value="P:amino acid activation for nonribosomal peptide biosynthetic process"/>
    <property type="evidence" value="ECO:0007669"/>
    <property type="project" value="TreeGrafter"/>
</dbReference>
<name>A0A1V4HWW6_NITVU</name>
<dbReference type="Gene3D" id="3.40.50.1820">
    <property type="entry name" value="alpha/beta hydrolase"/>
    <property type="match status" value="1"/>
</dbReference>
<dbReference type="InterPro" id="IPR000873">
    <property type="entry name" value="AMP-dep_synth/lig_dom"/>
</dbReference>
<dbReference type="InterPro" id="IPR020802">
    <property type="entry name" value="TesA-like"/>
</dbReference>
<dbReference type="Pfam" id="PF00668">
    <property type="entry name" value="Condensation"/>
    <property type="match status" value="1"/>
</dbReference>
<dbReference type="InterPro" id="IPR009081">
    <property type="entry name" value="PP-bd_ACP"/>
</dbReference>
<dbReference type="Gene3D" id="3.30.300.30">
    <property type="match status" value="1"/>
</dbReference>
<evidence type="ECO:0000256" key="2">
    <source>
        <dbReference type="ARBA" id="ARBA00022450"/>
    </source>
</evidence>
<dbReference type="InterPro" id="IPR020845">
    <property type="entry name" value="AMP-binding_CS"/>
</dbReference>
<reference evidence="5 6" key="1">
    <citation type="submission" date="2017-02" db="EMBL/GenBank/DDBJ databases">
        <title>Genome sequence of the nitrite-oxidizing bacterium Nitrobacter vulgaris strain Ab1.</title>
        <authorList>
            <person name="Mellbye B.L."/>
            <person name="Davis E.W."/>
            <person name="Spieck E."/>
            <person name="Chang J.H."/>
            <person name="Bottomley P.J."/>
            <person name="Sayavedra-Soto L.A."/>
        </authorList>
    </citation>
    <scope>NUCLEOTIDE SEQUENCE [LARGE SCALE GENOMIC DNA]</scope>
    <source>
        <strain evidence="5 6">Ab1</strain>
    </source>
</reference>
<evidence type="ECO:0000256" key="3">
    <source>
        <dbReference type="ARBA" id="ARBA00022553"/>
    </source>
</evidence>
<dbReference type="InterPro" id="IPR029058">
    <property type="entry name" value="AB_hydrolase_fold"/>
</dbReference>
<evidence type="ECO:0000256" key="1">
    <source>
        <dbReference type="ARBA" id="ARBA00001957"/>
    </source>
</evidence>
<dbReference type="Pfam" id="PF13193">
    <property type="entry name" value="AMP-binding_C"/>
    <property type="match status" value="1"/>
</dbReference>
<dbReference type="Pfam" id="PF00501">
    <property type="entry name" value="AMP-binding"/>
    <property type="match status" value="1"/>
</dbReference>
<evidence type="ECO:0000313" key="5">
    <source>
        <dbReference type="EMBL" id="OPH82369.1"/>
    </source>
</evidence>
<dbReference type="PROSITE" id="PS00012">
    <property type="entry name" value="PHOSPHOPANTETHEINE"/>
    <property type="match status" value="1"/>
</dbReference>
<dbReference type="InterPro" id="IPR001242">
    <property type="entry name" value="Condensation_dom"/>
</dbReference>
<dbReference type="NCBIfam" id="TIGR01733">
    <property type="entry name" value="AA-adenyl-dom"/>
    <property type="match status" value="1"/>
</dbReference>
<dbReference type="PANTHER" id="PTHR45527">
    <property type="entry name" value="NONRIBOSOMAL PEPTIDE SYNTHETASE"/>
    <property type="match status" value="1"/>
</dbReference>
<dbReference type="STRING" id="29421.B2M20_12675"/>
<gene>
    <name evidence="5" type="ORF">B2M20_12675</name>
</gene>
<organism evidence="5 6">
    <name type="scientific">Nitrobacter vulgaris</name>
    <dbReference type="NCBI Taxonomy" id="29421"/>
    <lineage>
        <taxon>Bacteria</taxon>
        <taxon>Pseudomonadati</taxon>
        <taxon>Pseudomonadota</taxon>
        <taxon>Alphaproteobacteria</taxon>
        <taxon>Hyphomicrobiales</taxon>
        <taxon>Nitrobacteraceae</taxon>
        <taxon>Nitrobacter</taxon>
    </lineage>
</organism>
<evidence type="ECO:0000313" key="6">
    <source>
        <dbReference type="Proteomes" id="UP000189940"/>
    </source>
</evidence>
<keyword evidence="6" id="KW-1185">Reference proteome</keyword>
<dbReference type="InterPro" id="IPR045851">
    <property type="entry name" value="AMP-bd_C_sf"/>
</dbReference>
<dbReference type="GO" id="GO:0003824">
    <property type="term" value="F:catalytic activity"/>
    <property type="evidence" value="ECO:0007669"/>
    <property type="project" value="InterPro"/>
</dbReference>
<dbReference type="GO" id="GO:0005737">
    <property type="term" value="C:cytoplasm"/>
    <property type="evidence" value="ECO:0007669"/>
    <property type="project" value="TreeGrafter"/>
</dbReference>
<dbReference type="GO" id="GO:0044550">
    <property type="term" value="P:secondary metabolite biosynthetic process"/>
    <property type="evidence" value="ECO:0007669"/>
    <property type="project" value="TreeGrafter"/>
</dbReference>
<dbReference type="InterPro" id="IPR025110">
    <property type="entry name" value="AMP-bd_C"/>
</dbReference>
<keyword evidence="2" id="KW-0596">Phosphopantetheine</keyword>
<dbReference type="FunFam" id="3.40.50.980:FF:000001">
    <property type="entry name" value="Non-ribosomal peptide synthetase"/>
    <property type="match status" value="1"/>
</dbReference>
<dbReference type="PROSITE" id="PS50075">
    <property type="entry name" value="CARRIER"/>
    <property type="match status" value="1"/>
</dbReference>
<dbReference type="Gene3D" id="3.30.559.30">
    <property type="entry name" value="Nonribosomal peptide synthetase, condensation domain"/>
    <property type="match status" value="1"/>
</dbReference>
<dbReference type="Pfam" id="PF00550">
    <property type="entry name" value="PP-binding"/>
    <property type="match status" value="1"/>
</dbReference>
<dbReference type="FunFam" id="1.10.1200.10:FF:000016">
    <property type="entry name" value="Non-ribosomal peptide synthase"/>
    <property type="match status" value="1"/>
</dbReference>
<dbReference type="PROSITE" id="PS00455">
    <property type="entry name" value="AMP_BINDING"/>
    <property type="match status" value="1"/>
</dbReference>
<dbReference type="SUPFAM" id="SSF56801">
    <property type="entry name" value="Acetyl-CoA synthetase-like"/>
    <property type="match status" value="1"/>
</dbReference>
<dbReference type="FunFam" id="2.30.38.10:FF:000001">
    <property type="entry name" value="Non-ribosomal peptide synthetase PvdI"/>
    <property type="match status" value="1"/>
</dbReference>
<proteinExistence type="predicted"/>
<dbReference type="SUPFAM" id="SSF52777">
    <property type="entry name" value="CoA-dependent acyltransferases"/>
    <property type="match status" value="2"/>
</dbReference>
<dbReference type="GO" id="GO:0031177">
    <property type="term" value="F:phosphopantetheine binding"/>
    <property type="evidence" value="ECO:0007669"/>
    <property type="project" value="TreeGrafter"/>
</dbReference>
<dbReference type="SUPFAM" id="SSF53474">
    <property type="entry name" value="alpha/beta-Hydrolases"/>
    <property type="match status" value="1"/>
</dbReference>
<dbReference type="EMBL" id="MWPQ01000047">
    <property type="protein sequence ID" value="OPH82369.1"/>
    <property type="molecule type" value="Genomic_DNA"/>
</dbReference>
<accession>A0A1V4HWW6</accession>
<dbReference type="Gene3D" id="3.30.559.10">
    <property type="entry name" value="Chloramphenicol acetyltransferase-like domain"/>
    <property type="match status" value="1"/>
</dbReference>
<dbReference type="SUPFAM" id="SSF47336">
    <property type="entry name" value="ACP-like"/>
    <property type="match status" value="1"/>
</dbReference>
<dbReference type="InterPro" id="IPR006162">
    <property type="entry name" value="Ppantetheine_attach_site"/>
</dbReference>
<dbReference type="Pfam" id="PF00975">
    <property type="entry name" value="Thioesterase"/>
    <property type="match status" value="1"/>
</dbReference>
<dbReference type="PANTHER" id="PTHR45527:SF1">
    <property type="entry name" value="FATTY ACID SYNTHASE"/>
    <property type="match status" value="1"/>
</dbReference>
<dbReference type="CDD" id="cd19543">
    <property type="entry name" value="DCL_NRPS"/>
    <property type="match status" value="1"/>
</dbReference>
<evidence type="ECO:0000259" key="4">
    <source>
        <dbReference type="PROSITE" id="PS50075"/>
    </source>
</evidence>
<dbReference type="InterPro" id="IPR023213">
    <property type="entry name" value="CAT-like_dom_sf"/>
</dbReference>